<reference evidence="2" key="1">
    <citation type="submission" date="2020-07" db="EMBL/GenBank/DDBJ databases">
        <title>The High-quality genome of the commercially important snow crab, Chionoecetes opilio.</title>
        <authorList>
            <person name="Jeong J.-H."/>
            <person name="Ryu S."/>
        </authorList>
    </citation>
    <scope>NUCLEOTIDE SEQUENCE</scope>
    <source>
        <strain evidence="2">MADBK_172401_WGS</strain>
        <tissue evidence="2">Digestive gland</tissue>
    </source>
</reference>
<gene>
    <name evidence="2" type="primary">sls_7</name>
    <name evidence="2" type="ORF">GWK47_043377</name>
</gene>
<dbReference type="EMBL" id="JACEEZ010008722">
    <property type="protein sequence ID" value="KAG0723050.1"/>
    <property type="molecule type" value="Genomic_DNA"/>
</dbReference>
<dbReference type="PROSITE" id="PS50835">
    <property type="entry name" value="IG_LIKE"/>
    <property type="match status" value="1"/>
</dbReference>
<dbReference type="Proteomes" id="UP000770661">
    <property type="component" value="Unassembled WGS sequence"/>
</dbReference>
<name>A0A8J4YLZ9_CHIOP</name>
<dbReference type="InterPro" id="IPR036179">
    <property type="entry name" value="Ig-like_dom_sf"/>
</dbReference>
<dbReference type="SUPFAM" id="SSF48726">
    <property type="entry name" value="Immunoglobulin"/>
    <property type="match status" value="1"/>
</dbReference>
<dbReference type="InterPro" id="IPR013783">
    <property type="entry name" value="Ig-like_fold"/>
</dbReference>
<comment type="caution">
    <text evidence="2">The sequence shown here is derived from an EMBL/GenBank/DDBJ whole genome shotgun (WGS) entry which is preliminary data.</text>
</comment>
<dbReference type="FunFam" id="2.60.40.10:FF:000697">
    <property type="entry name" value="titin isoform X1"/>
    <property type="match status" value="1"/>
</dbReference>
<dbReference type="OrthoDB" id="7782279at2759"/>
<keyword evidence="3" id="KW-1185">Reference proteome</keyword>
<evidence type="ECO:0000259" key="1">
    <source>
        <dbReference type="PROSITE" id="PS50835"/>
    </source>
</evidence>
<evidence type="ECO:0000313" key="3">
    <source>
        <dbReference type="Proteomes" id="UP000770661"/>
    </source>
</evidence>
<feature type="domain" description="Ig-like" evidence="1">
    <location>
        <begin position="77"/>
        <end position="166"/>
    </location>
</feature>
<organism evidence="2 3">
    <name type="scientific">Chionoecetes opilio</name>
    <name type="common">Atlantic snow crab</name>
    <name type="synonym">Cancer opilio</name>
    <dbReference type="NCBI Taxonomy" id="41210"/>
    <lineage>
        <taxon>Eukaryota</taxon>
        <taxon>Metazoa</taxon>
        <taxon>Ecdysozoa</taxon>
        <taxon>Arthropoda</taxon>
        <taxon>Crustacea</taxon>
        <taxon>Multicrustacea</taxon>
        <taxon>Malacostraca</taxon>
        <taxon>Eumalacostraca</taxon>
        <taxon>Eucarida</taxon>
        <taxon>Decapoda</taxon>
        <taxon>Pleocyemata</taxon>
        <taxon>Brachyura</taxon>
        <taxon>Eubrachyura</taxon>
        <taxon>Majoidea</taxon>
        <taxon>Majidae</taxon>
        <taxon>Chionoecetes</taxon>
    </lineage>
</organism>
<dbReference type="Gene3D" id="2.60.40.10">
    <property type="entry name" value="Immunoglobulins"/>
    <property type="match status" value="1"/>
</dbReference>
<evidence type="ECO:0000313" key="2">
    <source>
        <dbReference type="EMBL" id="KAG0723050.1"/>
    </source>
</evidence>
<accession>A0A8J4YLZ9</accession>
<proteinExistence type="predicted"/>
<dbReference type="PANTHER" id="PTHR47633:SF4">
    <property type="entry name" value="MYOPALLADIN ISOFORM X1"/>
    <property type="match status" value="1"/>
</dbReference>
<dbReference type="AlphaFoldDB" id="A0A8J4YLZ9"/>
<sequence length="278" mass="32153">MNWVFGEDSGEYLCRATNLWGMDETRATLKATGRPGVIYESQIPKGMHSLEKIRELEAAMLRSRETTCEEEKQRCKPEVLKKPESLMVQEGDWARFSIRVSGHPRPRVMWIVNGNTAMSGNRFKIWYDGMYHLDIPKTRQYDNGKVEVICRNSLGETYATCELKVNPRQDDYRAVLKNSPKQFGGGWSMRPAVLAGGLGLMRGVFIAWYDTDLKSYQKERNETELDRVFEEKIDTDYSILHESKFGEYMAKPMDKGEELEWQKVAKRRNASEKIKEVG</sequence>
<dbReference type="Pfam" id="PF07679">
    <property type="entry name" value="I-set"/>
    <property type="match status" value="1"/>
</dbReference>
<dbReference type="InterPro" id="IPR007110">
    <property type="entry name" value="Ig-like_dom"/>
</dbReference>
<dbReference type="PANTHER" id="PTHR47633">
    <property type="entry name" value="IMMUNOGLOBULIN"/>
    <property type="match status" value="1"/>
</dbReference>
<protein>
    <submittedName>
        <fullName evidence="2">Titin</fullName>
    </submittedName>
</protein>
<dbReference type="InterPro" id="IPR013098">
    <property type="entry name" value="Ig_I-set"/>
</dbReference>